<comment type="caution">
    <text evidence="2">The sequence shown here is derived from an EMBL/GenBank/DDBJ whole genome shotgun (WGS) entry which is preliminary data.</text>
</comment>
<protein>
    <recommendedName>
        <fullName evidence="1">Reverse transcriptase domain-containing protein</fullName>
    </recommendedName>
</protein>
<sequence length="505" mass="56445">MDEYKSAAYGVRRAVREAKRRYRKKLETQFQQSGSRSLWQGLRTITDYRTPPSGLMSADESLANELNTFFARFEATSSSANASSTNANGGSANSANANGASANGTISAADGTCAGPTIEQRPLIITESDVRRVFKRVNTRKAMGPDGICGRVLKACADQLAPVFTDIFNLSLTLGIVPSSFKQSTIVPVPKKPRPSDLNDYRPVALTSVVMKCFEKLVRDFITSSLPASMDPLQFAYHHNRSTDDAIAHLLHTTLTHLDKERDRPQSVRVGNCASSTLTLSTGAPQGCVLSPLLYSLYTYDCTATSSSTIIVKFADDTVVVGLISDNDERAYLEEIKHLENWCQENNLLNVSKTKEMIVDCSKKQERHYQPVRISGTTVERVEHLGVHISQDLSWSRHSSSLAKKARQRLYHLRRLRDFRLPSKVLQNFYTCTIESILTGNITVWFGNSTKQDRQALQRVVRSAECITYSELPDLQTTYYKRCQTKARKIVKDPTHPNNRLFSLL</sequence>
<dbReference type="CDD" id="cd01650">
    <property type="entry name" value="RT_nLTR_like"/>
    <property type="match status" value="1"/>
</dbReference>
<dbReference type="AlphaFoldDB" id="A0AAD8Z773"/>
<dbReference type="InterPro" id="IPR000477">
    <property type="entry name" value="RT_dom"/>
</dbReference>
<dbReference type="Pfam" id="PF09004">
    <property type="entry name" value="ALKBH8_N"/>
    <property type="match status" value="1"/>
</dbReference>
<evidence type="ECO:0000313" key="2">
    <source>
        <dbReference type="EMBL" id="KAK1794353.1"/>
    </source>
</evidence>
<dbReference type="EMBL" id="JAROKS010000017">
    <property type="protein sequence ID" value="KAK1794353.1"/>
    <property type="molecule type" value="Genomic_DNA"/>
</dbReference>
<dbReference type="PROSITE" id="PS50878">
    <property type="entry name" value="RT_POL"/>
    <property type="match status" value="1"/>
</dbReference>
<evidence type="ECO:0000313" key="3">
    <source>
        <dbReference type="Proteomes" id="UP001239994"/>
    </source>
</evidence>
<dbReference type="InterPro" id="IPR015095">
    <property type="entry name" value="AlkB_hom8_N"/>
</dbReference>
<dbReference type="InterPro" id="IPR043502">
    <property type="entry name" value="DNA/RNA_pol_sf"/>
</dbReference>
<accession>A0AAD8Z773</accession>
<keyword evidence="3" id="KW-1185">Reference proteome</keyword>
<dbReference type="Pfam" id="PF00078">
    <property type="entry name" value="RVT_1"/>
    <property type="match status" value="1"/>
</dbReference>
<dbReference type="PANTHER" id="PTHR47510">
    <property type="entry name" value="REVERSE TRANSCRIPTASE DOMAIN-CONTAINING PROTEIN"/>
    <property type="match status" value="1"/>
</dbReference>
<dbReference type="PANTHER" id="PTHR47510:SF3">
    <property type="entry name" value="ENDO_EXONUCLEASE_PHOSPHATASE DOMAIN-CONTAINING PROTEIN"/>
    <property type="match status" value="1"/>
</dbReference>
<dbReference type="SUPFAM" id="SSF56672">
    <property type="entry name" value="DNA/RNA polymerases"/>
    <property type="match status" value="1"/>
</dbReference>
<name>A0AAD8Z773_9TELE</name>
<evidence type="ECO:0000259" key="1">
    <source>
        <dbReference type="PROSITE" id="PS50878"/>
    </source>
</evidence>
<dbReference type="GO" id="GO:0016706">
    <property type="term" value="F:2-oxoglutarate-dependent dioxygenase activity"/>
    <property type="evidence" value="ECO:0007669"/>
    <property type="project" value="InterPro"/>
</dbReference>
<feature type="domain" description="Reverse transcriptase" evidence="1">
    <location>
        <begin position="170"/>
        <end position="379"/>
    </location>
</feature>
<dbReference type="Proteomes" id="UP001239994">
    <property type="component" value="Unassembled WGS sequence"/>
</dbReference>
<organism evidence="2 3">
    <name type="scientific">Electrophorus voltai</name>
    <dbReference type="NCBI Taxonomy" id="2609070"/>
    <lineage>
        <taxon>Eukaryota</taxon>
        <taxon>Metazoa</taxon>
        <taxon>Chordata</taxon>
        <taxon>Craniata</taxon>
        <taxon>Vertebrata</taxon>
        <taxon>Euteleostomi</taxon>
        <taxon>Actinopterygii</taxon>
        <taxon>Neopterygii</taxon>
        <taxon>Teleostei</taxon>
        <taxon>Ostariophysi</taxon>
        <taxon>Gymnotiformes</taxon>
        <taxon>Gymnotoidei</taxon>
        <taxon>Gymnotidae</taxon>
        <taxon>Electrophorus</taxon>
    </lineage>
</organism>
<reference evidence="2" key="1">
    <citation type="submission" date="2023-03" db="EMBL/GenBank/DDBJ databases">
        <title>Electrophorus voltai genome.</title>
        <authorList>
            <person name="Bian C."/>
        </authorList>
    </citation>
    <scope>NUCLEOTIDE SEQUENCE</scope>
    <source>
        <strain evidence="2">CB-2022</strain>
        <tissue evidence="2">Muscle</tissue>
    </source>
</reference>
<dbReference type="GO" id="GO:0008168">
    <property type="term" value="F:methyltransferase activity"/>
    <property type="evidence" value="ECO:0007669"/>
    <property type="project" value="InterPro"/>
</dbReference>
<gene>
    <name evidence="2" type="ORF">P4O66_011239</name>
</gene>
<feature type="non-terminal residue" evidence="2">
    <location>
        <position position="505"/>
    </location>
</feature>
<proteinExistence type="predicted"/>